<dbReference type="Proteomes" id="UP000075243">
    <property type="component" value="Unassembled WGS sequence"/>
</dbReference>
<dbReference type="Gramene" id="C.cajan_31241.t">
    <property type="protein sequence ID" value="C.cajan_31241.t.cds1"/>
    <property type="gene ID" value="C.cajan_31241"/>
</dbReference>
<dbReference type="Pfam" id="PF07727">
    <property type="entry name" value="RVT_2"/>
    <property type="match status" value="1"/>
</dbReference>
<dbReference type="PROSITE" id="PS50994">
    <property type="entry name" value="INTEGRASE"/>
    <property type="match status" value="1"/>
</dbReference>
<dbReference type="GO" id="GO:0003676">
    <property type="term" value="F:nucleic acid binding"/>
    <property type="evidence" value="ECO:0007669"/>
    <property type="project" value="InterPro"/>
</dbReference>
<dbReference type="PANTHER" id="PTHR42648">
    <property type="entry name" value="TRANSPOSASE, PUTATIVE-RELATED"/>
    <property type="match status" value="1"/>
</dbReference>
<gene>
    <name evidence="7" type="ORF">KK1_029805</name>
</gene>
<dbReference type="Pfam" id="PF22936">
    <property type="entry name" value="Pol_BBD"/>
    <property type="match status" value="1"/>
</dbReference>
<dbReference type="GO" id="GO:0046872">
    <property type="term" value="F:metal ion binding"/>
    <property type="evidence" value="ECO:0007669"/>
    <property type="project" value="UniProtKB-KW"/>
</dbReference>
<dbReference type="Gene3D" id="3.30.420.10">
    <property type="entry name" value="Ribonuclease H-like superfamily/Ribonuclease H"/>
    <property type="match status" value="1"/>
</dbReference>
<dbReference type="InterPro" id="IPR013103">
    <property type="entry name" value="RVT_2"/>
</dbReference>
<keyword evidence="4" id="KW-0378">Hydrolase</keyword>
<feature type="region of interest" description="Disordered" evidence="5">
    <location>
        <begin position="440"/>
        <end position="464"/>
    </location>
</feature>
<dbReference type="CDD" id="cd09272">
    <property type="entry name" value="RNase_HI_RT_Ty1"/>
    <property type="match status" value="1"/>
</dbReference>
<reference evidence="7" key="1">
    <citation type="journal article" date="2012" name="Nat. Biotechnol.">
        <title>Draft genome sequence of pigeonpea (Cajanus cajan), an orphan legume crop of resource-poor farmers.</title>
        <authorList>
            <person name="Varshney R.K."/>
            <person name="Chen W."/>
            <person name="Li Y."/>
            <person name="Bharti A.K."/>
            <person name="Saxena R.K."/>
            <person name="Schlueter J.A."/>
            <person name="Donoghue M.T."/>
            <person name="Azam S."/>
            <person name="Fan G."/>
            <person name="Whaley A.M."/>
            <person name="Farmer A.D."/>
            <person name="Sheridan J."/>
            <person name="Iwata A."/>
            <person name="Tuteja R."/>
            <person name="Penmetsa R.V."/>
            <person name="Wu W."/>
            <person name="Upadhyaya H.D."/>
            <person name="Yang S.P."/>
            <person name="Shah T."/>
            <person name="Saxena K.B."/>
            <person name="Michael T."/>
            <person name="McCombie W.R."/>
            <person name="Yang B."/>
            <person name="Zhang G."/>
            <person name="Yang H."/>
            <person name="Wang J."/>
            <person name="Spillane C."/>
            <person name="Cook D.R."/>
            <person name="May G.D."/>
            <person name="Xu X."/>
            <person name="Jackson S.A."/>
        </authorList>
    </citation>
    <scope>NUCLEOTIDE SEQUENCE [LARGE SCALE GENOMIC DNA]</scope>
</reference>
<feature type="domain" description="Integrase catalytic" evidence="6">
    <location>
        <begin position="170"/>
        <end position="344"/>
    </location>
</feature>
<name>A0A151S124_CAJCA</name>
<proteinExistence type="predicted"/>
<dbReference type="EMBL" id="KQ483498">
    <property type="protein sequence ID" value="KYP48513.1"/>
    <property type="molecule type" value="Genomic_DNA"/>
</dbReference>
<dbReference type="InterPro" id="IPR036397">
    <property type="entry name" value="RNaseH_sf"/>
</dbReference>
<keyword evidence="3" id="KW-0064">Aspartyl protease</keyword>
<dbReference type="Pfam" id="PF25597">
    <property type="entry name" value="SH3_retrovirus"/>
    <property type="match status" value="1"/>
</dbReference>
<dbReference type="SUPFAM" id="SSF53098">
    <property type="entry name" value="Ribonuclease H-like"/>
    <property type="match status" value="1"/>
</dbReference>
<evidence type="ECO:0000256" key="4">
    <source>
        <dbReference type="ARBA" id="ARBA00022801"/>
    </source>
</evidence>
<dbReference type="AlphaFoldDB" id="A0A151S124"/>
<evidence type="ECO:0000256" key="3">
    <source>
        <dbReference type="ARBA" id="ARBA00022750"/>
    </source>
</evidence>
<evidence type="ECO:0000256" key="1">
    <source>
        <dbReference type="ARBA" id="ARBA00022670"/>
    </source>
</evidence>
<dbReference type="InterPro" id="IPR043502">
    <property type="entry name" value="DNA/RNA_pol_sf"/>
</dbReference>
<keyword evidence="1" id="KW-0645">Protease</keyword>
<dbReference type="InterPro" id="IPR001584">
    <property type="entry name" value="Integrase_cat-core"/>
</dbReference>
<protein>
    <submittedName>
        <fullName evidence="7">Retrovirus-related Pol polyprotein from transposon TNT 1-94</fullName>
    </submittedName>
</protein>
<dbReference type="SUPFAM" id="SSF56672">
    <property type="entry name" value="DNA/RNA polymerases"/>
    <property type="match status" value="1"/>
</dbReference>
<dbReference type="OMA" id="CDAYALI"/>
<accession>A0A151S124</accession>
<dbReference type="GO" id="GO:0004190">
    <property type="term" value="F:aspartic-type endopeptidase activity"/>
    <property type="evidence" value="ECO:0007669"/>
    <property type="project" value="UniProtKB-KW"/>
</dbReference>
<dbReference type="GO" id="GO:0006508">
    <property type="term" value="P:proteolysis"/>
    <property type="evidence" value="ECO:0007669"/>
    <property type="project" value="UniProtKB-KW"/>
</dbReference>
<keyword evidence="2" id="KW-0479">Metal-binding</keyword>
<evidence type="ECO:0000256" key="5">
    <source>
        <dbReference type="SAM" id="MobiDB-lite"/>
    </source>
</evidence>
<evidence type="ECO:0000313" key="7">
    <source>
        <dbReference type="EMBL" id="KYP48513.1"/>
    </source>
</evidence>
<dbReference type="InterPro" id="IPR039537">
    <property type="entry name" value="Retrotran_Ty1/copia-like"/>
</dbReference>
<organism evidence="7 8">
    <name type="scientific">Cajanus cajan</name>
    <name type="common">Pigeon pea</name>
    <name type="synonym">Cajanus indicus</name>
    <dbReference type="NCBI Taxonomy" id="3821"/>
    <lineage>
        <taxon>Eukaryota</taxon>
        <taxon>Viridiplantae</taxon>
        <taxon>Streptophyta</taxon>
        <taxon>Embryophyta</taxon>
        <taxon>Tracheophyta</taxon>
        <taxon>Spermatophyta</taxon>
        <taxon>Magnoliopsida</taxon>
        <taxon>eudicotyledons</taxon>
        <taxon>Gunneridae</taxon>
        <taxon>Pentapetalae</taxon>
        <taxon>rosids</taxon>
        <taxon>fabids</taxon>
        <taxon>Fabales</taxon>
        <taxon>Fabaceae</taxon>
        <taxon>Papilionoideae</taxon>
        <taxon>50 kb inversion clade</taxon>
        <taxon>NPAAA clade</taxon>
        <taxon>indigoferoid/millettioid clade</taxon>
        <taxon>Phaseoleae</taxon>
        <taxon>Cajanus</taxon>
    </lineage>
</organism>
<dbReference type="InterPro" id="IPR057670">
    <property type="entry name" value="SH3_retrovirus"/>
</dbReference>
<dbReference type="Pfam" id="PF00665">
    <property type="entry name" value="rve"/>
    <property type="match status" value="1"/>
</dbReference>
<evidence type="ECO:0000313" key="8">
    <source>
        <dbReference type="Proteomes" id="UP000075243"/>
    </source>
</evidence>
<dbReference type="InterPro" id="IPR054722">
    <property type="entry name" value="PolX-like_BBD"/>
</dbReference>
<evidence type="ECO:0000256" key="2">
    <source>
        <dbReference type="ARBA" id="ARBA00022723"/>
    </source>
</evidence>
<dbReference type="Pfam" id="PF13976">
    <property type="entry name" value="gag_pre-integrs"/>
    <property type="match status" value="1"/>
</dbReference>
<dbReference type="InterPro" id="IPR012337">
    <property type="entry name" value="RNaseH-like_sf"/>
</dbReference>
<dbReference type="InterPro" id="IPR025724">
    <property type="entry name" value="GAG-pre-integrase_dom"/>
</dbReference>
<dbReference type="GO" id="GO:0015074">
    <property type="term" value="P:DNA integration"/>
    <property type="evidence" value="ECO:0007669"/>
    <property type="project" value="InterPro"/>
</dbReference>
<evidence type="ECO:0000259" key="6">
    <source>
        <dbReference type="PROSITE" id="PS50994"/>
    </source>
</evidence>
<keyword evidence="8" id="KW-1185">Reference proteome</keyword>
<sequence length="1032" mass="116432">MCPYKDLFTTLEPVDSGVVLMGNDTQCKIAGIGTIQIKTHDGTIKTLSNVRFIPDLKRNLISLGTLESLGCKYSAEGGVLKVSKGAIVLLKANRIGSLYILQGSIVTGSAAVSSSMSDKDATKLWHMRLGHMSEKGMHLLSKQGLLGNQGIGKLEFCEHCVFGKQKRVSFSTATHRTKGTLDYIHSDLWGPSKVPSYGGCRYMMTIIDDFSRKVWVYFLRHKNETFPTFKKWKTLVETQTGKKVKKLRTDNGLEFCEGDFNEFCANHGIARHKTIPGKPQQNGVAERLNRTILERARCMLSNAGLWHQRELWVEAASTACYLINRSPHSSLNFKIPEEIWSGNPIDYSNLRIFGCPAYAHVNDGKLAPRAIKCIFLGYASESKGYRLWCSESKSRRLILSRDVTFNEDALLSSGKQSSVSSSSTNNLQGTSEKVELELKSVAPNVDVPSSSTTESSIDDHGDDHPIQQQEEYNIARDRTRRQIKLPARYTDDNLTAYALSIAQEVNDDVEPASYSEAVSCVDSAKWLVAMNEEIESLHKNNTWNLTKLPKGKRPLRCKWIYKKKDGIPGVEDPRCKARLVVKGFYQKEGIDFNEIFSPVVRHTSIRILLAFVALFDLELEQLDVKTAFLHGELEEEIYMDQPEGFVVPSKEHLVCQLKKSLYGLKQAPRQWYKKFDSFMIGQGYSRSKYDDCIYFQQFPDGTFIYLLLYVDDMLIASRDKSLISKLKAQLNNEFEMKELGAAKKILGMEIHRDRQVGKLFLSQQKYIERLLDRFNMNNCKPVSTPLAAHFKLSSDLCPQTKEEMERMSHVPYASAVGSLMYAMVCTRPDLAYAVSMVSRYMHNPGKDHWSAVKWIFRYLKGTSNIGLVFDRNKATTNNVAGFVDSDYGGDLDRRRSLSGYIFTLCNSAISWKASLQSIAALSTTEAEYVSATEGVKEALWIRGLVKELGLTQDVLTVFCDSQSAIHLTKNSRYHDKTKHIDVKHHFIRDIVTIGEVLLQKVHTSENPADMLTKPLPNAKFQHCLGLVGLYNK</sequence>
<dbReference type="PANTHER" id="PTHR42648:SF28">
    <property type="entry name" value="TRANSPOSON-ENCODED PROTEIN WITH RIBONUCLEASE H-LIKE AND RETROVIRUS ZINC FINGER-LIKE DOMAINS"/>
    <property type="match status" value="1"/>
</dbReference>